<keyword evidence="6 11" id="KW-0479">Metal-binding</keyword>
<keyword evidence="4 11" id="KW-0285">Flavoprotein</keyword>
<evidence type="ECO:0000256" key="8">
    <source>
        <dbReference type="ARBA" id="ARBA00022842"/>
    </source>
</evidence>
<evidence type="ECO:0000256" key="7">
    <source>
        <dbReference type="ARBA" id="ARBA00022827"/>
    </source>
</evidence>
<evidence type="ECO:0000256" key="10">
    <source>
        <dbReference type="ARBA" id="ARBA00048540"/>
    </source>
</evidence>
<reference evidence="12 13" key="1">
    <citation type="submission" date="2023-01" db="EMBL/GenBank/DDBJ databases">
        <title>Novel species of the genus Vogesella isolated from rivers.</title>
        <authorList>
            <person name="Lu H."/>
        </authorList>
    </citation>
    <scope>NUCLEOTIDE SEQUENCE [LARGE SCALE GENOMIC DNA]</scope>
    <source>
        <strain evidence="12 13">DC21W</strain>
    </source>
</reference>
<dbReference type="PIRSF" id="PIRSF006268">
    <property type="entry name" value="ApbE"/>
    <property type="match status" value="1"/>
</dbReference>
<evidence type="ECO:0000256" key="1">
    <source>
        <dbReference type="ARBA" id="ARBA00001946"/>
    </source>
</evidence>
<keyword evidence="7 11" id="KW-0274">FAD</keyword>
<comment type="cofactor">
    <cofactor evidence="1">
        <name>Mg(2+)</name>
        <dbReference type="ChEBI" id="CHEBI:18420"/>
    </cofactor>
</comment>
<dbReference type="GO" id="GO:0016740">
    <property type="term" value="F:transferase activity"/>
    <property type="evidence" value="ECO:0007669"/>
    <property type="project" value="UniProtKB-KW"/>
</dbReference>
<dbReference type="RefSeq" id="WP_272752231.1">
    <property type="nucleotide sequence ID" value="NZ_JAQQLF010000014.1"/>
</dbReference>
<comment type="catalytic activity">
    <reaction evidence="10 11">
        <text>L-threonyl-[protein] + FAD = FMN-L-threonyl-[protein] + AMP + H(+)</text>
        <dbReference type="Rhea" id="RHEA:36847"/>
        <dbReference type="Rhea" id="RHEA-COMP:11060"/>
        <dbReference type="Rhea" id="RHEA-COMP:11061"/>
        <dbReference type="ChEBI" id="CHEBI:15378"/>
        <dbReference type="ChEBI" id="CHEBI:30013"/>
        <dbReference type="ChEBI" id="CHEBI:57692"/>
        <dbReference type="ChEBI" id="CHEBI:74257"/>
        <dbReference type="ChEBI" id="CHEBI:456215"/>
        <dbReference type="EC" id="2.7.1.180"/>
    </reaction>
</comment>
<dbReference type="InterPro" id="IPR003374">
    <property type="entry name" value="ApbE-like_sf"/>
</dbReference>
<evidence type="ECO:0000256" key="9">
    <source>
        <dbReference type="ARBA" id="ARBA00031306"/>
    </source>
</evidence>
<dbReference type="InterPro" id="IPR024932">
    <property type="entry name" value="ApbE"/>
</dbReference>
<comment type="similarity">
    <text evidence="11">Belongs to the ApbE family.</text>
</comment>
<evidence type="ECO:0000256" key="2">
    <source>
        <dbReference type="ARBA" id="ARBA00011955"/>
    </source>
</evidence>
<evidence type="ECO:0000256" key="4">
    <source>
        <dbReference type="ARBA" id="ARBA00022630"/>
    </source>
</evidence>
<evidence type="ECO:0000256" key="6">
    <source>
        <dbReference type="ARBA" id="ARBA00022723"/>
    </source>
</evidence>
<keyword evidence="13" id="KW-1185">Reference proteome</keyword>
<dbReference type="PANTHER" id="PTHR30040">
    <property type="entry name" value="THIAMINE BIOSYNTHESIS LIPOPROTEIN APBE"/>
    <property type="match status" value="1"/>
</dbReference>
<dbReference type="Gene3D" id="3.10.520.10">
    <property type="entry name" value="ApbE-like domains"/>
    <property type="match status" value="1"/>
</dbReference>
<dbReference type="Proteomes" id="UP001219956">
    <property type="component" value="Unassembled WGS sequence"/>
</dbReference>
<gene>
    <name evidence="12" type="ORF">PQU95_11940</name>
</gene>
<dbReference type="Pfam" id="PF02424">
    <property type="entry name" value="ApbE"/>
    <property type="match status" value="1"/>
</dbReference>
<dbReference type="PANTHER" id="PTHR30040:SF2">
    <property type="entry name" value="FAD:PROTEIN FMN TRANSFERASE"/>
    <property type="match status" value="1"/>
</dbReference>
<evidence type="ECO:0000256" key="5">
    <source>
        <dbReference type="ARBA" id="ARBA00022679"/>
    </source>
</evidence>
<evidence type="ECO:0000313" key="12">
    <source>
        <dbReference type="EMBL" id="MDC7717923.1"/>
    </source>
</evidence>
<evidence type="ECO:0000256" key="3">
    <source>
        <dbReference type="ARBA" id="ARBA00016337"/>
    </source>
</evidence>
<dbReference type="EMBL" id="JAQQLF010000014">
    <property type="protein sequence ID" value="MDC7717923.1"/>
    <property type="molecule type" value="Genomic_DNA"/>
</dbReference>
<keyword evidence="8 11" id="KW-0460">Magnesium</keyword>
<sequence>MTAILIPRHIDPACPPARARVVRFAGHSMGTSWQVLLAIDGEIPDFLAAGLQQQLDGVVAEMSHWEAGSDLGRFNRAPAGSWHPLPGGFFTVLQYALQVAAASDGAYNPAAGALVNRWGFGPAPRYDAAGFVPPSADEARALLAQCRWQALQLDAANRSVLQPGGVQLDLSSVAKGFSVDLLARYLRLYGYRHFLVEVGGELRGEGMKPDGQPWWVALALPDDSQSAGLAAPRLALHGLSVATSGDYLKVFWHHGERCAHTLDPRSGQPVRGVASVTVIHPECMAADAWSTALTVLGPHAGMALAEQQGLAAAFLLRDGEQLQVRYSRAFLDMMEEQ</sequence>
<accession>A0ABT5IZC1</accession>
<evidence type="ECO:0000256" key="11">
    <source>
        <dbReference type="PIRNR" id="PIRNR006268"/>
    </source>
</evidence>
<keyword evidence="5 11" id="KW-0808">Transferase</keyword>
<protein>
    <recommendedName>
        <fullName evidence="3 11">FAD:protein FMN transferase</fullName>
        <ecNumber evidence="2 11">2.7.1.180</ecNumber>
    </recommendedName>
    <alternativeName>
        <fullName evidence="9 11">Flavin transferase</fullName>
    </alternativeName>
</protein>
<proteinExistence type="inferred from homology"/>
<comment type="caution">
    <text evidence="12">The sequence shown here is derived from an EMBL/GenBank/DDBJ whole genome shotgun (WGS) entry which is preliminary data.</text>
</comment>
<name>A0ABT5IZC1_9NEIS</name>
<organism evidence="12 13">
    <name type="scientific">Vogesella aquatica</name>
    <dbReference type="NCBI Taxonomy" id="2984206"/>
    <lineage>
        <taxon>Bacteria</taxon>
        <taxon>Pseudomonadati</taxon>
        <taxon>Pseudomonadota</taxon>
        <taxon>Betaproteobacteria</taxon>
        <taxon>Neisseriales</taxon>
        <taxon>Chromobacteriaceae</taxon>
        <taxon>Vogesella</taxon>
    </lineage>
</organism>
<dbReference type="SUPFAM" id="SSF143631">
    <property type="entry name" value="ApbE-like"/>
    <property type="match status" value="1"/>
</dbReference>
<evidence type="ECO:0000313" key="13">
    <source>
        <dbReference type="Proteomes" id="UP001219956"/>
    </source>
</evidence>
<dbReference type="EC" id="2.7.1.180" evidence="2 11"/>